<accession>A0A3Q7FFY0</accession>
<reference evidence="1" key="2">
    <citation type="submission" date="2019-01" db="UniProtKB">
        <authorList>
            <consortium name="EnsemblPlants"/>
        </authorList>
    </citation>
    <scope>IDENTIFICATION</scope>
    <source>
        <strain evidence="1">cv. Heinz 1706</strain>
    </source>
</reference>
<evidence type="ECO:0000313" key="1">
    <source>
        <dbReference type="EnsemblPlants" id="Solyc03g033810.3.1.1"/>
    </source>
</evidence>
<dbReference type="Proteomes" id="UP000004994">
    <property type="component" value="Chromosome 3"/>
</dbReference>
<dbReference type="InParanoid" id="A0A3Q7FFY0"/>
<dbReference type="AlphaFoldDB" id="A0A3Q7FFY0"/>
<name>A0A3Q7FFY0_SOLLC</name>
<protein>
    <submittedName>
        <fullName evidence="1">Uncharacterized protein</fullName>
    </submittedName>
</protein>
<dbReference type="Gramene" id="Solyc03g033810.3.1">
    <property type="protein sequence ID" value="Solyc03g033810.3.1.1"/>
    <property type="gene ID" value="Solyc03g033810.3"/>
</dbReference>
<proteinExistence type="predicted"/>
<keyword evidence="2" id="KW-1185">Reference proteome</keyword>
<organism evidence="1">
    <name type="scientific">Solanum lycopersicum</name>
    <name type="common">Tomato</name>
    <name type="synonym">Lycopersicon esculentum</name>
    <dbReference type="NCBI Taxonomy" id="4081"/>
    <lineage>
        <taxon>Eukaryota</taxon>
        <taxon>Viridiplantae</taxon>
        <taxon>Streptophyta</taxon>
        <taxon>Embryophyta</taxon>
        <taxon>Tracheophyta</taxon>
        <taxon>Spermatophyta</taxon>
        <taxon>Magnoliopsida</taxon>
        <taxon>eudicotyledons</taxon>
        <taxon>Gunneridae</taxon>
        <taxon>Pentapetalae</taxon>
        <taxon>asterids</taxon>
        <taxon>lamiids</taxon>
        <taxon>Solanales</taxon>
        <taxon>Solanaceae</taxon>
        <taxon>Solanoideae</taxon>
        <taxon>Solaneae</taxon>
        <taxon>Solanum</taxon>
        <taxon>Solanum subgen. Lycopersicon</taxon>
    </lineage>
</organism>
<dbReference type="EnsemblPlants" id="Solyc03g033810.3.1">
    <property type="protein sequence ID" value="Solyc03g033810.3.1.1"/>
    <property type="gene ID" value="Solyc03g033810.3"/>
</dbReference>
<reference evidence="1" key="1">
    <citation type="journal article" date="2012" name="Nature">
        <title>The tomato genome sequence provides insights into fleshy fruit evolution.</title>
        <authorList>
            <consortium name="Tomato Genome Consortium"/>
        </authorList>
    </citation>
    <scope>NUCLEOTIDE SEQUENCE [LARGE SCALE GENOMIC DNA]</scope>
    <source>
        <strain evidence="1">cv. Heinz 1706</strain>
    </source>
</reference>
<sequence length="50" mass="5781">MNEMNRIGASIVVRFGSVQLMNEMHGIEGIHYCPIWLRSANLIFRPTDFD</sequence>
<evidence type="ECO:0000313" key="2">
    <source>
        <dbReference type="Proteomes" id="UP000004994"/>
    </source>
</evidence>